<sequence>MNTADQLREIAGLLVDMDDLFAKFYEWLAGQYSPVTGGFYYARSSFEMEGFNPDIESTAQAVNILERSGLLDTLPMSVKSKLITFFQCKQDPVSGYFYDEDANMRRDEVMVARAFSYSTHSLQKLGGKPLHPLPGEAAPLPEWMSAPAAYVGWLRSVDLCSSWRGCDLMSSSNQYVARLGVSERQPYVEAAAHYLASIQNENGLWGGGNLYIQISGTFKLSSFYKRFGVKMPNMDRIYATMLRCLRGDEADDMCWIRNPIDLLETFRGDLHVPVHELREIVEITLSNMRKLLRQDGGFSREIKQSPPAPNVAQVKKDDGYPNMPAAVPIGRGLVEGDMNAGTQALLIRENCHLLAGIPHKPLAQYTGQFAEKLGGRP</sequence>
<dbReference type="EMBL" id="SIRE01000017">
    <property type="protein sequence ID" value="TBL75300.1"/>
    <property type="molecule type" value="Genomic_DNA"/>
</dbReference>
<dbReference type="AlphaFoldDB" id="A0A4Q9DLJ8"/>
<dbReference type="OrthoDB" id="2957894at2"/>
<dbReference type="RefSeq" id="WP_131015789.1">
    <property type="nucleotide sequence ID" value="NZ_SIRE01000017.1"/>
</dbReference>
<dbReference type="SUPFAM" id="SSF48239">
    <property type="entry name" value="Terpenoid cyclases/Protein prenyltransferases"/>
    <property type="match status" value="1"/>
</dbReference>
<proteinExistence type="predicted"/>
<accession>A0A4Q9DLJ8</accession>
<protein>
    <recommendedName>
        <fullName evidence="3">Squalene cyclase C-terminal domain-containing protein</fullName>
    </recommendedName>
</protein>
<dbReference type="Proteomes" id="UP000293142">
    <property type="component" value="Unassembled WGS sequence"/>
</dbReference>
<name>A0A4Q9DLJ8_9BACL</name>
<gene>
    <name evidence="1" type="ORF">EYB31_23090</name>
</gene>
<evidence type="ECO:0008006" key="3">
    <source>
        <dbReference type="Google" id="ProtNLM"/>
    </source>
</evidence>
<evidence type="ECO:0000313" key="2">
    <source>
        <dbReference type="Proteomes" id="UP000293142"/>
    </source>
</evidence>
<reference evidence="1 2" key="1">
    <citation type="submission" date="2019-02" db="EMBL/GenBank/DDBJ databases">
        <title>Paenibacillus sp. nov., isolated from surface-sterilized tissue of Thalictrum simplex L.</title>
        <authorList>
            <person name="Tuo L."/>
        </authorList>
    </citation>
    <scope>NUCLEOTIDE SEQUENCE [LARGE SCALE GENOMIC DNA]</scope>
    <source>
        <strain evidence="1 2">N2SHLJ1</strain>
    </source>
</reference>
<organism evidence="1 2">
    <name type="scientific">Paenibacillus thalictri</name>
    <dbReference type="NCBI Taxonomy" id="2527873"/>
    <lineage>
        <taxon>Bacteria</taxon>
        <taxon>Bacillati</taxon>
        <taxon>Bacillota</taxon>
        <taxon>Bacilli</taxon>
        <taxon>Bacillales</taxon>
        <taxon>Paenibacillaceae</taxon>
        <taxon>Paenibacillus</taxon>
    </lineage>
</organism>
<dbReference type="InterPro" id="IPR008930">
    <property type="entry name" value="Terpenoid_cyclase/PrenylTrfase"/>
</dbReference>
<evidence type="ECO:0000313" key="1">
    <source>
        <dbReference type="EMBL" id="TBL75300.1"/>
    </source>
</evidence>
<keyword evidence="2" id="KW-1185">Reference proteome</keyword>
<comment type="caution">
    <text evidence="1">The sequence shown here is derived from an EMBL/GenBank/DDBJ whole genome shotgun (WGS) entry which is preliminary data.</text>
</comment>